<name>A0A975BG80_9BACT</name>
<keyword evidence="1" id="KW-0812">Transmembrane</keyword>
<dbReference type="EMBL" id="CP061800">
    <property type="protein sequence ID" value="QTA84728.1"/>
    <property type="molecule type" value="Genomic_DNA"/>
</dbReference>
<dbReference type="KEGG" id="dmm:dnm_007280"/>
<dbReference type="Proteomes" id="UP000663722">
    <property type="component" value="Chromosome"/>
</dbReference>
<dbReference type="AlphaFoldDB" id="A0A975BG80"/>
<gene>
    <name evidence="2" type="ORF">dnm_007280</name>
</gene>
<keyword evidence="3" id="KW-1185">Reference proteome</keyword>
<reference evidence="2" key="1">
    <citation type="journal article" date="2021" name="Microb. Physiol.">
        <title>Proteogenomic Insights into the Physiology of Marine, Sulfate-Reducing, Filamentous Desulfonema limicola and Desulfonema magnum.</title>
        <authorList>
            <person name="Schnaars V."/>
            <person name="Wohlbrand L."/>
            <person name="Scheve S."/>
            <person name="Hinrichs C."/>
            <person name="Reinhardt R."/>
            <person name="Rabus R."/>
        </authorList>
    </citation>
    <scope>NUCLEOTIDE SEQUENCE</scope>
    <source>
        <strain evidence="2">4be13</strain>
    </source>
</reference>
<accession>A0A975BG80</accession>
<keyword evidence="1" id="KW-0472">Membrane</keyword>
<keyword evidence="1" id="KW-1133">Transmembrane helix</keyword>
<sequence>MKLLFVINVITCNHFFIYKKQPENEIYKQLYRIVVVMDIYFFISLCFITVFVADLIRKQHRISKLYYF</sequence>
<feature type="transmembrane region" description="Helical" evidence="1">
    <location>
        <begin position="30"/>
        <end position="56"/>
    </location>
</feature>
<protein>
    <submittedName>
        <fullName evidence="2">Uncharacterized protein</fullName>
    </submittedName>
</protein>
<proteinExistence type="predicted"/>
<organism evidence="2 3">
    <name type="scientific">Desulfonema magnum</name>
    <dbReference type="NCBI Taxonomy" id="45655"/>
    <lineage>
        <taxon>Bacteria</taxon>
        <taxon>Pseudomonadati</taxon>
        <taxon>Thermodesulfobacteriota</taxon>
        <taxon>Desulfobacteria</taxon>
        <taxon>Desulfobacterales</taxon>
        <taxon>Desulfococcaceae</taxon>
        <taxon>Desulfonema</taxon>
    </lineage>
</organism>
<evidence type="ECO:0000313" key="2">
    <source>
        <dbReference type="EMBL" id="QTA84728.1"/>
    </source>
</evidence>
<evidence type="ECO:0000256" key="1">
    <source>
        <dbReference type="SAM" id="Phobius"/>
    </source>
</evidence>
<evidence type="ECO:0000313" key="3">
    <source>
        <dbReference type="Proteomes" id="UP000663722"/>
    </source>
</evidence>